<reference evidence="1 2" key="1">
    <citation type="journal article" date="2016" name="Mol. Biol. Evol.">
        <title>Comparative Genomics of Early-Diverging Mushroom-Forming Fungi Provides Insights into the Origins of Lignocellulose Decay Capabilities.</title>
        <authorList>
            <person name="Nagy L.G."/>
            <person name="Riley R."/>
            <person name="Tritt A."/>
            <person name="Adam C."/>
            <person name="Daum C."/>
            <person name="Floudas D."/>
            <person name="Sun H."/>
            <person name="Yadav J.S."/>
            <person name="Pangilinan J."/>
            <person name="Larsson K.H."/>
            <person name="Matsuura K."/>
            <person name="Barry K."/>
            <person name="Labutti K."/>
            <person name="Kuo R."/>
            <person name="Ohm R.A."/>
            <person name="Bhattacharya S.S."/>
            <person name="Shirouzu T."/>
            <person name="Yoshinaga Y."/>
            <person name="Martin F.M."/>
            <person name="Grigoriev I.V."/>
            <person name="Hibbett D.S."/>
        </authorList>
    </citation>
    <scope>NUCLEOTIDE SEQUENCE [LARGE SCALE GENOMIC DNA]</scope>
    <source>
        <strain evidence="1 2">HHB10207 ss-3</strain>
    </source>
</reference>
<keyword evidence="2" id="KW-1185">Reference proteome</keyword>
<dbReference type="Proteomes" id="UP000076798">
    <property type="component" value="Unassembled WGS sequence"/>
</dbReference>
<evidence type="ECO:0000313" key="1">
    <source>
        <dbReference type="EMBL" id="KZT31246.1"/>
    </source>
</evidence>
<dbReference type="AlphaFoldDB" id="A0A165WJX2"/>
<dbReference type="EMBL" id="KV428707">
    <property type="protein sequence ID" value="KZT31246.1"/>
    <property type="molecule type" value="Genomic_DNA"/>
</dbReference>
<gene>
    <name evidence="1" type="ORF">SISSUDRAFT_1105279</name>
</gene>
<protein>
    <submittedName>
        <fullName evidence="1">Uncharacterized protein</fullName>
    </submittedName>
</protein>
<sequence>MCAWSFGCGRQRSFDCICSPTFTYGLVRPIGNRSGDRLSIGMPEFRSTRLLLELVLNAEKKVFVWIVRMSESYLEVYLLLPVYPANKLKISDPVDTRHVTSRSNFLSSRHVDSFAAIQRGYEAKEFGESLGTTIQEGKDMDFDIGTGLLDASATAAFLVVSGEEYRRSFYVIISTRTTLSLSKLDLKDPRLIDISNRARVSILER</sequence>
<accession>A0A165WJX2</accession>
<organism evidence="1 2">
    <name type="scientific">Sistotremastrum suecicum HHB10207 ss-3</name>
    <dbReference type="NCBI Taxonomy" id="1314776"/>
    <lineage>
        <taxon>Eukaryota</taxon>
        <taxon>Fungi</taxon>
        <taxon>Dikarya</taxon>
        <taxon>Basidiomycota</taxon>
        <taxon>Agaricomycotina</taxon>
        <taxon>Agaricomycetes</taxon>
        <taxon>Sistotremastrales</taxon>
        <taxon>Sistotremastraceae</taxon>
        <taxon>Sistotremastrum</taxon>
    </lineage>
</organism>
<proteinExistence type="predicted"/>
<name>A0A165WJX2_9AGAM</name>
<evidence type="ECO:0000313" key="2">
    <source>
        <dbReference type="Proteomes" id="UP000076798"/>
    </source>
</evidence>